<name>A0A6A2YV68_HIBSY</name>
<evidence type="ECO:0000256" key="3">
    <source>
        <dbReference type="ARBA" id="ARBA00022691"/>
    </source>
</evidence>
<sequence>MLTNDAIWCANFQHCQARVDDPFELKVGDRIFSVFISEFEPCFSPDSVWEDLSLMDLDVASPSSEVGKVDDVLSIKSPEKVVCDGSIVAQLEDGQEEGRAFLDGTIAEGVSWSPVEEVARFESCLDDFQAQAFVSQTGGCGVGANVFTCQRSAPFNALEGGSGSFVGADVEFCVAFGGNLLEESHIVRYGESEFVLLCQSSSFSRDILKVNAHDVQSMGRLLCVSKSLLSGDPTDFALKNINGLNNSLVEVSGEHTGSVGVGSLCASLEAIWNVRNFGSKLKAKRKQFGSVDGHSYRALKFNSGRLNSKFDIAPHLSNSGSIDIGSLEIPNFASESCSSVEEGQLSKIPESNISVFSSDEVMSNRIKRKHRKFGSLLDIQEKVLSKSEIKKRDRALKRLNLLKSDLNFSELSDNSLSDSDLKKRSQLKDAIVEGGVPFERAYGTNGFEYLRKDPRLNQVFSTAMVNHSNLVLKIILDRYKGFEQLGSRLVDVGGSLGVTLGLITSKYPSINGINFDLPHVIQHAPAYPGVEHVGGDMFECVPKGDAIFMKCILHDWDDDHCVKLLKNCYNAIPDDGKVIVVDVVVSTVPEANSYSRYTTQMDVLMMAISPGGKERTKPEFESLATKAGFSGIRYECFVCNFWIMEFFK</sequence>
<feature type="domain" description="O-methyltransferase C-terminal" evidence="4">
    <location>
        <begin position="426"/>
        <end position="630"/>
    </location>
</feature>
<keyword evidence="3" id="KW-0949">S-adenosyl-L-methionine</keyword>
<dbReference type="PANTHER" id="PTHR11746">
    <property type="entry name" value="O-METHYLTRANSFERASE"/>
    <property type="match status" value="1"/>
</dbReference>
<dbReference type="InterPro" id="IPR036388">
    <property type="entry name" value="WH-like_DNA-bd_sf"/>
</dbReference>
<gene>
    <name evidence="5" type="ORF">F3Y22_tig00111230pilonHSYRG00009</name>
</gene>
<dbReference type="InterPro" id="IPR016461">
    <property type="entry name" value="COMT-like"/>
</dbReference>
<dbReference type="GO" id="GO:0008171">
    <property type="term" value="F:O-methyltransferase activity"/>
    <property type="evidence" value="ECO:0007669"/>
    <property type="project" value="InterPro"/>
</dbReference>
<dbReference type="Proteomes" id="UP000436088">
    <property type="component" value="Unassembled WGS sequence"/>
</dbReference>
<dbReference type="InterPro" id="IPR029063">
    <property type="entry name" value="SAM-dependent_MTases_sf"/>
</dbReference>
<keyword evidence="1" id="KW-0489">Methyltransferase</keyword>
<comment type="caution">
    <text evidence="5">The sequence shown here is derived from an EMBL/GenBank/DDBJ whole genome shotgun (WGS) entry which is preliminary data.</text>
</comment>
<dbReference type="GO" id="GO:0032259">
    <property type="term" value="P:methylation"/>
    <property type="evidence" value="ECO:0007669"/>
    <property type="project" value="UniProtKB-KW"/>
</dbReference>
<evidence type="ECO:0000313" key="5">
    <source>
        <dbReference type="EMBL" id="KAE8682965.1"/>
    </source>
</evidence>
<dbReference type="EMBL" id="VEPZ02001275">
    <property type="protein sequence ID" value="KAE8682965.1"/>
    <property type="molecule type" value="Genomic_DNA"/>
</dbReference>
<keyword evidence="2" id="KW-0808">Transferase</keyword>
<evidence type="ECO:0000256" key="2">
    <source>
        <dbReference type="ARBA" id="ARBA00022679"/>
    </source>
</evidence>
<evidence type="ECO:0000313" key="6">
    <source>
        <dbReference type="Proteomes" id="UP000436088"/>
    </source>
</evidence>
<dbReference type="InterPro" id="IPR001077">
    <property type="entry name" value="COMT_C"/>
</dbReference>
<dbReference type="PROSITE" id="PS51683">
    <property type="entry name" value="SAM_OMT_II"/>
    <property type="match status" value="1"/>
</dbReference>
<dbReference type="FunFam" id="3.40.50.150:FF:000061">
    <property type="entry name" value="Caffeic acid O-methyltransferase"/>
    <property type="match status" value="1"/>
</dbReference>
<protein>
    <submittedName>
        <fullName evidence="5">Caffeic acid 3-O-methyltransferase</fullName>
    </submittedName>
</protein>
<reference evidence="5" key="1">
    <citation type="submission" date="2019-09" db="EMBL/GenBank/DDBJ databases">
        <title>Draft genome information of white flower Hibiscus syriacus.</title>
        <authorList>
            <person name="Kim Y.-M."/>
        </authorList>
    </citation>
    <scope>NUCLEOTIDE SEQUENCE [LARGE SCALE GENOMIC DNA]</scope>
    <source>
        <strain evidence="5">YM2019G1</strain>
    </source>
</reference>
<dbReference type="Pfam" id="PF00891">
    <property type="entry name" value="Methyltransf_2"/>
    <property type="match status" value="1"/>
</dbReference>
<dbReference type="Gene3D" id="1.10.10.10">
    <property type="entry name" value="Winged helix-like DNA-binding domain superfamily/Winged helix DNA-binding domain"/>
    <property type="match status" value="1"/>
</dbReference>
<proteinExistence type="predicted"/>
<dbReference type="AlphaFoldDB" id="A0A6A2YV68"/>
<organism evidence="5 6">
    <name type="scientific">Hibiscus syriacus</name>
    <name type="common">Rose of Sharon</name>
    <dbReference type="NCBI Taxonomy" id="106335"/>
    <lineage>
        <taxon>Eukaryota</taxon>
        <taxon>Viridiplantae</taxon>
        <taxon>Streptophyta</taxon>
        <taxon>Embryophyta</taxon>
        <taxon>Tracheophyta</taxon>
        <taxon>Spermatophyta</taxon>
        <taxon>Magnoliopsida</taxon>
        <taxon>eudicotyledons</taxon>
        <taxon>Gunneridae</taxon>
        <taxon>Pentapetalae</taxon>
        <taxon>rosids</taxon>
        <taxon>malvids</taxon>
        <taxon>Malvales</taxon>
        <taxon>Malvaceae</taxon>
        <taxon>Malvoideae</taxon>
        <taxon>Hibiscus</taxon>
    </lineage>
</organism>
<keyword evidence="6" id="KW-1185">Reference proteome</keyword>
<evidence type="ECO:0000259" key="4">
    <source>
        <dbReference type="Pfam" id="PF00891"/>
    </source>
</evidence>
<dbReference type="Gene3D" id="3.40.50.150">
    <property type="entry name" value="Vaccinia Virus protein VP39"/>
    <property type="match status" value="1"/>
</dbReference>
<accession>A0A6A2YV68</accession>
<dbReference type="SUPFAM" id="SSF53335">
    <property type="entry name" value="S-adenosyl-L-methionine-dependent methyltransferases"/>
    <property type="match status" value="1"/>
</dbReference>
<evidence type="ECO:0000256" key="1">
    <source>
        <dbReference type="ARBA" id="ARBA00022603"/>
    </source>
</evidence>